<keyword evidence="6" id="KW-0479">Metal-binding</keyword>
<keyword evidence="12 13" id="KW-0472">Membrane</keyword>
<name>A0A6J1LPB1_DROHY</name>
<evidence type="ECO:0000256" key="8">
    <source>
        <dbReference type="ARBA" id="ARBA00022848"/>
    </source>
</evidence>
<feature type="transmembrane region" description="Helical" evidence="13">
    <location>
        <begin position="588"/>
        <end position="615"/>
    </location>
</feature>
<dbReference type="OrthoDB" id="2789670at2759"/>
<evidence type="ECO:0000256" key="3">
    <source>
        <dbReference type="ARBA" id="ARBA00004406"/>
    </source>
</evidence>
<evidence type="ECO:0000256" key="10">
    <source>
        <dbReference type="ARBA" id="ARBA00023004"/>
    </source>
</evidence>
<dbReference type="KEGG" id="dhe:111597927"/>
<dbReference type="Pfam" id="PF00067">
    <property type="entry name" value="p450"/>
    <property type="match status" value="2"/>
</dbReference>
<gene>
    <name evidence="15" type="primary">LOC111597927</name>
</gene>
<dbReference type="GO" id="GO:0005789">
    <property type="term" value="C:endoplasmic reticulum membrane"/>
    <property type="evidence" value="ECO:0007669"/>
    <property type="project" value="UniProtKB-SubCell"/>
</dbReference>
<dbReference type="SUPFAM" id="SSF48264">
    <property type="entry name" value="Cytochrome P450"/>
    <property type="match status" value="2"/>
</dbReference>
<proteinExistence type="inferred from homology"/>
<dbReference type="InterPro" id="IPR017972">
    <property type="entry name" value="Cyt_P450_CS"/>
</dbReference>
<sequence length="1097" mass="125545">MALTEALFLIVGALGAIYVWFQRNHSYWQRKGIPYIQPTRIIGNTLPVFTQSNSFGLHISSVYSDPRMENEAVVGIYVINKPGLVIREPELIKSVLIKDFNRFTNRYGRTDPHYDALGSSNLFFVRNPQWKEIRTKLTPVFTSGKMKQMYPLMQEIAADLESLLAKERPANEAAYVTEIKEVCARFTTDSIATIAYGVRANCLSNPDAEFRRQGRKVFEPTLLRSKDFFVAFFLPKLVSLLRIKVFPDEFSKFLRNTIGHVMSERERTATVRNDLIDVLVGLRKEAALEPGKSHLANSSDFLVAQAGVFFTAGFETSSSTMSFALMELARQPELQQRLRQEINEALRKEKDGKLSYDTINSLEYLSMVTDEVLRLYPVLPFLDREYQSIKGETDLSLKPYYDFKLENGTPIFIPIYGLQRDPKYWTNPNRFDPERFSPEKRKSIEPMAYQPFGLGPHNCIGSRIGLLQAKLGLVHFLKNHFVRSCPQTTKDIKFDPKSFVLQLEGGLFLEIVNDRLYDASALVVLLPSRPTSCVAVCAPKLSPNDCATHRPSPPLPANSHSAPQCIHADPNQTAYTYTLSIFYLPSTALYLAAMLAFSWGLLLLFLTLLFTYLYLEQRYSYFRRHRLVHLPASRWTPFGHLKQLLLLRISFGDLFKEIYADARIEQAKLGGFYVFQTPALMLRDPELIRLVLIKEFNSFLNRYEAADAHHDPMGALTLPLAKYPVWRESRRRMSQMFSSGRMKRRMYPMMQQVLLELEQHLGRLMAGKMEQVLPLSEMCQLYTSDVTGRLFYSLDVGGLRHGESLLRQQTKQVLHPNPIKVLHLLCIFFLPQWTWLLRAKLFAASYSRFMRQLVERQRRKVSNSLTDVDVDLIALLEQLQHTQHSDFTASQAGIILLAGFETSSSMLGFTLYELAKQPALQRRLKQELATAFGKDAQLSYETASTLPYLKMVCQEALRLYPAAAFINRECTRPEGFSLQPHIDYVIPAGMPAYISILGIQRDAKYWPKPLHFDPERFAPPHLKNIIPMTYIPFGAGPHGCIGSRLGLLMLKLGVAHILRSHRVEVCEKTVSQIRFNPKSLMLESLDELYLRFCIDSM</sequence>
<reference evidence="15" key="1">
    <citation type="submission" date="2025-08" db="UniProtKB">
        <authorList>
            <consortium name="RefSeq"/>
        </authorList>
    </citation>
    <scope>IDENTIFICATION</scope>
    <source>
        <strain evidence="15">15085-1641.00</strain>
        <tissue evidence="15">Whole body</tissue>
    </source>
</reference>
<dbReference type="GeneID" id="111597927"/>
<dbReference type="PANTHER" id="PTHR24292">
    <property type="entry name" value="CYTOCHROME P450"/>
    <property type="match status" value="1"/>
</dbReference>
<dbReference type="PROSITE" id="PS00086">
    <property type="entry name" value="CYTOCHROME_P450"/>
    <property type="match status" value="2"/>
</dbReference>
<evidence type="ECO:0000256" key="12">
    <source>
        <dbReference type="ARBA" id="ARBA00023136"/>
    </source>
</evidence>
<keyword evidence="11" id="KW-0503">Monooxygenase</keyword>
<evidence type="ECO:0000256" key="9">
    <source>
        <dbReference type="ARBA" id="ARBA00023002"/>
    </source>
</evidence>
<dbReference type="PRINTS" id="PR00385">
    <property type="entry name" value="P450"/>
</dbReference>
<comment type="similarity">
    <text evidence="4">Belongs to the cytochrome P450 family.</text>
</comment>
<evidence type="ECO:0000256" key="4">
    <source>
        <dbReference type="ARBA" id="ARBA00010617"/>
    </source>
</evidence>
<accession>A0A6J1LPB1</accession>
<dbReference type="FunFam" id="1.10.630.10:FF:000042">
    <property type="entry name" value="Cytochrome P450"/>
    <property type="match status" value="2"/>
</dbReference>
<dbReference type="GO" id="GO:0046701">
    <property type="term" value="P:insecticide catabolic process"/>
    <property type="evidence" value="ECO:0007669"/>
    <property type="project" value="TreeGrafter"/>
</dbReference>
<dbReference type="GO" id="GO:0016705">
    <property type="term" value="F:oxidoreductase activity, acting on paired donors, with incorporation or reduction of molecular oxygen"/>
    <property type="evidence" value="ECO:0007669"/>
    <property type="project" value="InterPro"/>
</dbReference>
<keyword evidence="5" id="KW-0349">Heme</keyword>
<keyword evidence="8" id="KW-0492">Microsome</keyword>
<dbReference type="Proteomes" id="UP000504633">
    <property type="component" value="Unplaced"/>
</dbReference>
<evidence type="ECO:0000256" key="7">
    <source>
        <dbReference type="ARBA" id="ARBA00022824"/>
    </source>
</evidence>
<organism evidence="14 15">
    <name type="scientific">Drosophila hydei</name>
    <name type="common">Fruit fly</name>
    <dbReference type="NCBI Taxonomy" id="7224"/>
    <lineage>
        <taxon>Eukaryota</taxon>
        <taxon>Metazoa</taxon>
        <taxon>Ecdysozoa</taxon>
        <taxon>Arthropoda</taxon>
        <taxon>Hexapoda</taxon>
        <taxon>Insecta</taxon>
        <taxon>Pterygota</taxon>
        <taxon>Neoptera</taxon>
        <taxon>Endopterygota</taxon>
        <taxon>Diptera</taxon>
        <taxon>Brachycera</taxon>
        <taxon>Muscomorpha</taxon>
        <taxon>Ephydroidea</taxon>
        <taxon>Drosophilidae</taxon>
        <taxon>Drosophila</taxon>
    </lineage>
</organism>
<evidence type="ECO:0000313" key="14">
    <source>
        <dbReference type="Proteomes" id="UP000504633"/>
    </source>
</evidence>
<dbReference type="InterPro" id="IPR001128">
    <property type="entry name" value="Cyt_P450"/>
</dbReference>
<dbReference type="PRINTS" id="PR00463">
    <property type="entry name" value="EP450I"/>
</dbReference>
<evidence type="ECO:0000256" key="13">
    <source>
        <dbReference type="SAM" id="Phobius"/>
    </source>
</evidence>
<dbReference type="GO" id="GO:0004497">
    <property type="term" value="F:monooxygenase activity"/>
    <property type="evidence" value="ECO:0007669"/>
    <property type="project" value="UniProtKB-KW"/>
</dbReference>
<dbReference type="GO" id="GO:0005506">
    <property type="term" value="F:iron ion binding"/>
    <property type="evidence" value="ECO:0007669"/>
    <property type="project" value="InterPro"/>
</dbReference>
<dbReference type="AlphaFoldDB" id="A0A6J1LPB1"/>
<keyword evidence="7" id="KW-0256">Endoplasmic reticulum</keyword>
<keyword evidence="9" id="KW-0560">Oxidoreductase</keyword>
<evidence type="ECO:0000256" key="11">
    <source>
        <dbReference type="ARBA" id="ARBA00023033"/>
    </source>
</evidence>
<dbReference type="Gene3D" id="1.10.630.10">
    <property type="entry name" value="Cytochrome P450"/>
    <property type="match status" value="2"/>
</dbReference>
<dbReference type="OMA" id="MRCFEVE"/>
<keyword evidence="10" id="KW-0408">Iron</keyword>
<dbReference type="InterPro" id="IPR002401">
    <property type="entry name" value="Cyt_P450_E_grp-I"/>
</dbReference>
<dbReference type="PANTHER" id="PTHR24292:SF45">
    <property type="entry name" value="CYTOCHROME P450 6G1-RELATED"/>
    <property type="match status" value="1"/>
</dbReference>
<dbReference type="GO" id="GO:0020037">
    <property type="term" value="F:heme binding"/>
    <property type="evidence" value="ECO:0007669"/>
    <property type="project" value="InterPro"/>
</dbReference>
<comment type="cofactor">
    <cofactor evidence="1">
        <name>heme</name>
        <dbReference type="ChEBI" id="CHEBI:30413"/>
    </cofactor>
</comment>
<evidence type="ECO:0000256" key="2">
    <source>
        <dbReference type="ARBA" id="ARBA00004174"/>
    </source>
</evidence>
<dbReference type="InterPro" id="IPR036396">
    <property type="entry name" value="Cyt_P450_sf"/>
</dbReference>
<keyword evidence="14" id="KW-1185">Reference proteome</keyword>
<evidence type="ECO:0000256" key="5">
    <source>
        <dbReference type="ARBA" id="ARBA00022617"/>
    </source>
</evidence>
<dbReference type="RefSeq" id="XP_023168649.2">
    <property type="nucleotide sequence ID" value="XM_023312881.2"/>
</dbReference>
<keyword evidence="13" id="KW-1133">Transmembrane helix</keyword>
<evidence type="ECO:0000256" key="1">
    <source>
        <dbReference type="ARBA" id="ARBA00001971"/>
    </source>
</evidence>
<comment type="subcellular location">
    <subcellularLocation>
        <location evidence="3">Endoplasmic reticulum membrane</location>
        <topology evidence="3">Peripheral membrane protein</topology>
    </subcellularLocation>
    <subcellularLocation>
        <location evidence="2">Microsome membrane</location>
        <topology evidence="2">Peripheral membrane protein</topology>
    </subcellularLocation>
</comment>
<dbReference type="InterPro" id="IPR050476">
    <property type="entry name" value="Insect_CytP450_Detox"/>
</dbReference>
<evidence type="ECO:0000313" key="15">
    <source>
        <dbReference type="RefSeq" id="XP_023168649.2"/>
    </source>
</evidence>
<evidence type="ECO:0000256" key="6">
    <source>
        <dbReference type="ARBA" id="ARBA00022723"/>
    </source>
</evidence>
<dbReference type="CDD" id="cd11056">
    <property type="entry name" value="CYP6-like"/>
    <property type="match status" value="2"/>
</dbReference>
<keyword evidence="13" id="KW-0812">Transmembrane</keyword>
<protein>
    <submittedName>
        <fullName evidence="15">Uncharacterized protein LOC111597927</fullName>
    </submittedName>
</protein>
<dbReference type="GO" id="GO:0046680">
    <property type="term" value="P:response to DDT"/>
    <property type="evidence" value="ECO:0007669"/>
    <property type="project" value="TreeGrafter"/>
</dbReference>